<proteinExistence type="inferred from homology"/>
<dbReference type="CDD" id="cd01347">
    <property type="entry name" value="ligand_gated_channel"/>
    <property type="match status" value="1"/>
</dbReference>
<dbReference type="PROSITE" id="PS01156">
    <property type="entry name" value="TONB_DEPENDENT_REC_2"/>
    <property type="match status" value="1"/>
</dbReference>
<evidence type="ECO:0000256" key="16">
    <source>
        <dbReference type="RuleBase" id="RU003357"/>
    </source>
</evidence>
<keyword evidence="4 14" id="KW-1134">Transmembrane beta strand</keyword>
<dbReference type="PANTHER" id="PTHR32552:SF82">
    <property type="entry name" value="FCUA PROTEIN"/>
    <property type="match status" value="1"/>
</dbReference>
<evidence type="ECO:0000256" key="4">
    <source>
        <dbReference type="ARBA" id="ARBA00022452"/>
    </source>
</evidence>
<dbReference type="Proteomes" id="UP000308917">
    <property type="component" value="Unassembled WGS sequence"/>
</dbReference>
<comment type="caution">
    <text evidence="20">The sequence shown here is derived from an EMBL/GenBank/DDBJ whole genome shotgun (WGS) entry which is preliminary data.</text>
</comment>
<keyword evidence="8" id="KW-0408">Iron</keyword>
<dbReference type="InterPro" id="IPR012910">
    <property type="entry name" value="Plug_dom"/>
</dbReference>
<dbReference type="OrthoDB" id="8732650at2"/>
<evidence type="ECO:0000256" key="6">
    <source>
        <dbReference type="ARBA" id="ARBA00022692"/>
    </source>
</evidence>
<dbReference type="InterPro" id="IPR037066">
    <property type="entry name" value="Plug_dom_sf"/>
</dbReference>
<dbReference type="GO" id="GO:0038023">
    <property type="term" value="F:signaling receptor activity"/>
    <property type="evidence" value="ECO:0007669"/>
    <property type="project" value="InterPro"/>
</dbReference>
<feature type="compositionally biased region" description="Low complexity" evidence="17">
    <location>
        <begin position="56"/>
        <end position="68"/>
    </location>
</feature>
<evidence type="ECO:0000256" key="9">
    <source>
        <dbReference type="ARBA" id="ARBA00023065"/>
    </source>
</evidence>
<dbReference type="PROSITE" id="PS52016">
    <property type="entry name" value="TONB_DEPENDENT_REC_3"/>
    <property type="match status" value="1"/>
</dbReference>
<feature type="domain" description="TonB-dependent receptor plug" evidence="19">
    <location>
        <begin position="113"/>
        <end position="206"/>
    </location>
</feature>
<dbReference type="Pfam" id="PF07715">
    <property type="entry name" value="Plug"/>
    <property type="match status" value="1"/>
</dbReference>
<dbReference type="GO" id="GO:0009279">
    <property type="term" value="C:cell outer membrane"/>
    <property type="evidence" value="ECO:0007669"/>
    <property type="project" value="UniProtKB-SubCell"/>
</dbReference>
<keyword evidence="13 14" id="KW-0998">Cell outer membrane</keyword>
<keyword evidence="6 14" id="KW-0812">Transmembrane</keyword>
<evidence type="ECO:0000259" key="18">
    <source>
        <dbReference type="Pfam" id="PF00593"/>
    </source>
</evidence>
<gene>
    <name evidence="20" type="ORF">E9531_00775</name>
</gene>
<evidence type="ECO:0000256" key="15">
    <source>
        <dbReference type="PROSITE-ProRule" id="PRU10144"/>
    </source>
</evidence>
<evidence type="ECO:0000313" key="20">
    <source>
        <dbReference type="EMBL" id="THU05119.1"/>
    </source>
</evidence>
<comment type="similarity">
    <text evidence="2 14 16">Belongs to the TonB-dependent receptor family.</text>
</comment>
<dbReference type="GO" id="GO:0015344">
    <property type="term" value="F:siderophore uptake transmembrane transporter activity"/>
    <property type="evidence" value="ECO:0007669"/>
    <property type="project" value="TreeGrafter"/>
</dbReference>
<dbReference type="GO" id="GO:0015891">
    <property type="term" value="P:siderophore transport"/>
    <property type="evidence" value="ECO:0007669"/>
    <property type="project" value="InterPro"/>
</dbReference>
<evidence type="ECO:0000256" key="2">
    <source>
        <dbReference type="ARBA" id="ARBA00009810"/>
    </source>
</evidence>
<keyword evidence="9" id="KW-0406">Ion transport</keyword>
<dbReference type="AlphaFoldDB" id="A0A4S8FCT3"/>
<keyword evidence="12 20" id="KW-0675">Receptor</keyword>
<evidence type="ECO:0000256" key="8">
    <source>
        <dbReference type="ARBA" id="ARBA00023004"/>
    </source>
</evidence>
<keyword evidence="3 14" id="KW-0813">Transport</keyword>
<feature type="region of interest" description="Disordered" evidence="17">
    <location>
        <begin position="56"/>
        <end position="75"/>
    </location>
</feature>
<dbReference type="NCBIfam" id="TIGR01783">
    <property type="entry name" value="TonB-siderophor"/>
    <property type="match status" value="1"/>
</dbReference>
<evidence type="ECO:0000256" key="14">
    <source>
        <dbReference type="PROSITE-ProRule" id="PRU01360"/>
    </source>
</evidence>
<evidence type="ECO:0000256" key="10">
    <source>
        <dbReference type="ARBA" id="ARBA00023077"/>
    </source>
</evidence>
<evidence type="ECO:0000256" key="13">
    <source>
        <dbReference type="ARBA" id="ARBA00023237"/>
    </source>
</evidence>
<keyword evidence="10 16" id="KW-0798">TonB box</keyword>
<dbReference type="Gene3D" id="2.170.130.10">
    <property type="entry name" value="TonB-dependent receptor, plug domain"/>
    <property type="match status" value="1"/>
</dbReference>
<dbReference type="PANTHER" id="PTHR32552">
    <property type="entry name" value="FERRICHROME IRON RECEPTOR-RELATED"/>
    <property type="match status" value="1"/>
</dbReference>
<dbReference type="InterPro" id="IPR010917">
    <property type="entry name" value="TonB_rcpt_CS"/>
</dbReference>
<sequence>MTAKSLVQRHAKRLRPFSVKTTAILTHTAMAARTALVLGLSGAAAMTTPAMAQSTATTTSASAAQTQEQAKEHAKALPEVTVQGQDSAAPLPYAGGQINTGGRVGLLGEKDFMETPFSTISYTESFIEDQHAQDISEVITKTDPTVFTSGIPGDSEEGYSIRGFSSSVGDVTVNGLAGMAAFYRSAPEMYERVEVLKGPSALLNGMPPRGSAGGAVNLVSKRAGNDPLTRLTASYMSRSYFGGHLDVGRRFGEDKSIGVRINGVYRNGETAVRTQDKKVSLASLGLDWRGTRARLSADLYRSKDHADAMTRGLSLAPGVSLPALPNPDVSWNPPWAFYDNNDKGAIVRGEFDVTDQFTAYASAGINKNGIDTIMAPGQITSNAGDLRVNFSGVGDRNTRKSAEVGLRGKFHTGDIGHQLAINATYYDEDRDFYGFRNVLPQDWLTNIYNPEWGPAAYRPSDLPRLSSTNNKLSSFGFADTLSFAQNRVQLTLGLRHQRVETTSFNGATGAVTGTPYSESATTPAAALLVKLNDKVSVYANTIEGLSQGAIAPSTTENAGEVFAPYKTKQKELGVKFDLGDFAHTVSLYEIKRPSSYTDPYTNIFSFDGEQRNRGVEWGFFGKPIEHVRLLGGIAYSDPKMTRTAGGVNQGKQATGMPKWQGKLGAEWDTTAVPGLTLTANVSAASKQYFTADNSVWMAGRVVYDLGTRYATQVSGRPLTLRLSVANITNKAYWARANYGGVALGAPRTINVSATMDF</sequence>
<keyword evidence="21" id="KW-1185">Reference proteome</keyword>
<comment type="subcellular location">
    <subcellularLocation>
        <location evidence="1 14">Cell outer membrane</location>
        <topology evidence="1 14">Multi-pass membrane protein</topology>
    </subcellularLocation>
</comment>
<dbReference type="Pfam" id="PF00593">
    <property type="entry name" value="TonB_dep_Rec_b-barrel"/>
    <property type="match status" value="1"/>
</dbReference>
<evidence type="ECO:0000313" key="21">
    <source>
        <dbReference type="Proteomes" id="UP000308917"/>
    </source>
</evidence>
<evidence type="ECO:0000259" key="19">
    <source>
        <dbReference type="Pfam" id="PF07715"/>
    </source>
</evidence>
<feature type="short sequence motif" description="TonB C-terminal box" evidence="15">
    <location>
        <begin position="740"/>
        <end position="757"/>
    </location>
</feature>
<dbReference type="Gene3D" id="2.40.170.20">
    <property type="entry name" value="TonB-dependent receptor, beta-barrel domain"/>
    <property type="match status" value="1"/>
</dbReference>
<evidence type="ECO:0000256" key="17">
    <source>
        <dbReference type="SAM" id="MobiDB-lite"/>
    </source>
</evidence>
<dbReference type="EMBL" id="STFG01000001">
    <property type="protein sequence ID" value="THU05119.1"/>
    <property type="molecule type" value="Genomic_DNA"/>
</dbReference>
<dbReference type="InterPro" id="IPR039426">
    <property type="entry name" value="TonB-dep_rcpt-like"/>
</dbReference>
<evidence type="ECO:0000256" key="5">
    <source>
        <dbReference type="ARBA" id="ARBA00022496"/>
    </source>
</evidence>
<dbReference type="InterPro" id="IPR036942">
    <property type="entry name" value="Beta-barrel_TonB_sf"/>
</dbReference>
<keyword evidence="5" id="KW-0410">Iron transport</keyword>
<keyword evidence="7" id="KW-0732">Signal</keyword>
<dbReference type="SUPFAM" id="SSF56935">
    <property type="entry name" value="Porins"/>
    <property type="match status" value="1"/>
</dbReference>
<organism evidence="20 21">
    <name type="scientific">Lampropedia puyangensis</name>
    <dbReference type="NCBI Taxonomy" id="1330072"/>
    <lineage>
        <taxon>Bacteria</taxon>
        <taxon>Pseudomonadati</taxon>
        <taxon>Pseudomonadota</taxon>
        <taxon>Betaproteobacteria</taxon>
        <taxon>Burkholderiales</taxon>
        <taxon>Comamonadaceae</taxon>
        <taxon>Lampropedia</taxon>
    </lineage>
</organism>
<name>A0A4S8FCT3_9BURK</name>
<reference evidence="20 21" key="1">
    <citation type="journal article" date="2015" name="Antonie Van Leeuwenhoek">
        <title>Lampropedia puyangensis sp. nov., isolated from symptomatic bark of Populus ? euramericana canker and emended description of Lampropedia hyalina (Ehrenberg 1832) Lee et al. 2004.</title>
        <authorList>
            <person name="Li Y."/>
            <person name="Wang T."/>
            <person name="Piao C.G."/>
            <person name="Wang L.F."/>
            <person name="Tian G.Z."/>
            <person name="Zhu T.H."/>
            <person name="Guo M.W."/>
        </authorList>
    </citation>
    <scope>NUCLEOTIDE SEQUENCE [LARGE SCALE GENOMIC DNA]</scope>
    <source>
        <strain evidence="20 21">2-bin</strain>
    </source>
</reference>
<evidence type="ECO:0000256" key="1">
    <source>
        <dbReference type="ARBA" id="ARBA00004571"/>
    </source>
</evidence>
<dbReference type="InterPro" id="IPR010105">
    <property type="entry name" value="TonB_sidphr_rcpt"/>
</dbReference>
<accession>A0A4S8FCT3</accession>
<dbReference type="RefSeq" id="WP_136571831.1">
    <property type="nucleotide sequence ID" value="NZ_STFG01000001.1"/>
</dbReference>
<evidence type="ECO:0000256" key="12">
    <source>
        <dbReference type="ARBA" id="ARBA00023170"/>
    </source>
</evidence>
<evidence type="ECO:0000256" key="11">
    <source>
        <dbReference type="ARBA" id="ARBA00023136"/>
    </source>
</evidence>
<keyword evidence="11 14" id="KW-0472">Membrane</keyword>
<feature type="domain" description="TonB-dependent receptor-like beta-barrel" evidence="18">
    <location>
        <begin position="297"/>
        <end position="727"/>
    </location>
</feature>
<dbReference type="InterPro" id="IPR000531">
    <property type="entry name" value="Beta-barrel_TonB"/>
</dbReference>
<evidence type="ECO:0000256" key="7">
    <source>
        <dbReference type="ARBA" id="ARBA00022729"/>
    </source>
</evidence>
<evidence type="ECO:0000256" key="3">
    <source>
        <dbReference type="ARBA" id="ARBA00022448"/>
    </source>
</evidence>
<protein>
    <submittedName>
        <fullName evidence="20">TonB-dependent siderophore receptor</fullName>
    </submittedName>
</protein>